<keyword evidence="3" id="KW-1185">Reference proteome</keyword>
<sequence>MTQVTVNTLDGEARFDAYIARPDQTPRAAIIVIQEIFGVNEGIRRKCDKLATEGYLAIAPDLFWRLEPGIELDPDVPDQLQQAFGLMKRFDQDLGIQDLEATIRAARQQLSDAGVPDGKVGAVGYCLGGRLAYMTAARTDVNASVGYYAVGIDGLLGEQHAIAHPLLLHIAKDDHFVDADAQRRMHEGLDNHPKVTLIDYPGVDHGFATEMGDRRNDIAAEQADRNTTDFFARHLG</sequence>
<dbReference type="InterPro" id="IPR029058">
    <property type="entry name" value="AB_hydrolase_fold"/>
</dbReference>
<evidence type="ECO:0000313" key="3">
    <source>
        <dbReference type="Proteomes" id="UP001427805"/>
    </source>
</evidence>
<dbReference type="Proteomes" id="UP001427805">
    <property type="component" value="Unassembled WGS sequence"/>
</dbReference>
<dbReference type="Pfam" id="PF01738">
    <property type="entry name" value="DLH"/>
    <property type="match status" value="1"/>
</dbReference>
<accession>A0ABV0BAK4</accession>
<proteinExistence type="predicted"/>
<dbReference type="EMBL" id="JBDIZK010000009">
    <property type="protein sequence ID" value="MEN3748598.1"/>
    <property type="molecule type" value="Genomic_DNA"/>
</dbReference>
<protein>
    <submittedName>
        <fullName evidence="2">Dienelactone hydrolase family protein</fullName>
        <ecNumber evidence="2">3.1.-.-</ecNumber>
    </submittedName>
</protein>
<dbReference type="InterPro" id="IPR051049">
    <property type="entry name" value="Dienelactone_hydrolase-like"/>
</dbReference>
<dbReference type="SUPFAM" id="SSF53474">
    <property type="entry name" value="alpha/beta-Hydrolases"/>
    <property type="match status" value="1"/>
</dbReference>
<dbReference type="PANTHER" id="PTHR46623">
    <property type="entry name" value="CARBOXYMETHYLENEBUTENOLIDASE-RELATED"/>
    <property type="match status" value="1"/>
</dbReference>
<dbReference type="Gene3D" id="3.40.50.1820">
    <property type="entry name" value="alpha/beta hydrolase"/>
    <property type="match status" value="1"/>
</dbReference>
<gene>
    <name evidence="2" type="ORF">TPR58_15585</name>
</gene>
<dbReference type="InterPro" id="IPR002925">
    <property type="entry name" value="Dienelactn_hydro"/>
</dbReference>
<comment type="caution">
    <text evidence="2">The sequence shown here is derived from an EMBL/GenBank/DDBJ whole genome shotgun (WGS) entry which is preliminary data.</text>
</comment>
<dbReference type="GO" id="GO:0016787">
    <property type="term" value="F:hydrolase activity"/>
    <property type="evidence" value="ECO:0007669"/>
    <property type="project" value="UniProtKB-KW"/>
</dbReference>
<feature type="domain" description="Dienelactone hydrolase" evidence="1">
    <location>
        <begin position="15"/>
        <end position="234"/>
    </location>
</feature>
<keyword evidence="2" id="KW-0378">Hydrolase</keyword>
<name>A0ABV0BAK4_9SPHN</name>
<organism evidence="2 3">
    <name type="scientific">Sphingomonas rustica</name>
    <dbReference type="NCBI Taxonomy" id="3103142"/>
    <lineage>
        <taxon>Bacteria</taxon>
        <taxon>Pseudomonadati</taxon>
        <taxon>Pseudomonadota</taxon>
        <taxon>Alphaproteobacteria</taxon>
        <taxon>Sphingomonadales</taxon>
        <taxon>Sphingomonadaceae</taxon>
        <taxon>Sphingomonas</taxon>
    </lineage>
</organism>
<dbReference type="RefSeq" id="WP_346247624.1">
    <property type="nucleotide sequence ID" value="NZ_JBDIZK010000009.1"/>
</dbReference>
<reference evidence="2 3" key="1">
    <citation type="submission" date="2024-05" db="EMBL/GenBank/DDBJ databases">
        <title>Sphingomonas sp. HF-S3 16S ribosomal RNA gene Genome sequencing and assembly.</title>
        <authorList>
            <person name="Lee H."/>
        </authorList>
    </citation>
    <scope>NUCLEOTIDE SEQUENCE [LARGE SCALE GENOMIC DNA]</scope>
    <source>
        <strain evidence="2 3">HF-S3</strain>
    </source>
</reference>
<dbReference type="EC" id="3.1.-.-" evidence="2"/>
<evidence type="ECO:0000259" key="1">
    <source>
        <dbReference type="Pfam" id="PF01738"/>
    </source>
</evidence>
<dbReference type="PANTHER" id="PTHR46623:SF6">
    <property type="entry name" value="ALPHA_BETA-HYDROLASES SUPERFAMILY PROTEIN"/>
    <property type="match status" value="1"/>
</dbReference>
<evidence type="ECO:0000313" key="2">
    <source>
        <dbReference type="EMBL" id="MEN3748598.1"/>
    </source>
</evidence>